<accession>J9DGQ6</accession>
<evidence type="ECO:0000259" key="2">
    <source>
        <dbReference type="PROSITE" id="PS51048"/>
    </source>
</evidence>
<reference evidence="4" key="2">
    <citation type="submission" date="2015-07" db="EMBL/GenBank/DDBJ databases">
        <title>Contrasting host-pathogen interactions and genome evolution in two generalist and specialist microsporidian pathogens of mosquitoes.</title>
        <authorList>
            <consortium name="The Broad Institute Genomics Platform"/>
            <consortium name="The Broad Institute Genome Sequencing Center for Infectious Disease"/>
            <person name="Cuomo C.A."/>
            <person name="Sanscrainte N.D."/>
            <person name="Goldberg J.M."/>
            <person name="Heiman D."/>
            <person name="Young S."/>
            <person name="Zeng Q."/>
            <person name="Becnel J.J."/>
            <person name="Birren B.W."/>
        </authorList>
    </citation>
    <scope>NUCLEOTIDE SEQUENCE [LARGE SCALE GENOMIC DNA]</scope>
    <source>
        <strain evidence="4">USNM 41457</strain>
    </source>
</reference>
<dbReference type="EMBL" id="AFBI03000114">
    <property type="protein sequence ID" value="EJW01795.1"/>
    <property type="molecule type" value="Genomic_DNA"/>
</dbReference>
<evidence type="ECO:0000313" key="3">
    <source>
        <dbReference type="EMBL" id="EJW01795.1"/>
    </source>
</evidence>
<gene>
    <name evidence="3" type="ORF">EDEG_03716</name>
</gene>
<feature type="domain" description="SGS" evidence="2">
    <location>
        <begin position="61"/>
        <end position="163"/>
    </location>
</feature>
<dbReference type="OrthoDB" id="1898560at2759"/>
<dbReference type="Pfam" id="PF05002">
    <property type="entry name" value="SGS"/>
    <property type="match status" value="1"/>
</dbReference>
<dbReference type="InParanoid" id="J9DGQ6"/>
<dbReference type="AlphaFoldDB" id="J9DGQ6"/>
<name>J9DGQ6_EDHAE</name>
<dbReference type="HOGENOM" id="CLU_1517845_0_0_1"/>
<dbReference type="Proteomes" id="UP000003163">
    <property type="component" value="Unassembled WGS sequence"/>
</dbReference>
<dbReference type="VEuPathDB" id="MicrosporidiaDB:EDEG_03716"/>
<feature type="region of interest" description="Disordered" evidence="1">
    <location>
        <begin position="144"/>
        <end position="177"/>
    </location>
</feature>
<protein>
    <recommendedName>
        <fullName evidence="2">SGS domain-containing protein</fullName>
    </recommendedName>
</protein>
<keyword evidence="4" id="KW-1185">Reference proteome</keyword>
<feature type="compositionally biased region" description="Basic and acidic residues" evidence="1">
    <location>
        <begin position="144"/>
        <end position="160"/>
    </location>
</feature>
<evidence type="ECO:0000256" key="1">
    <source>
        <dbReference type="SAM" id="MobiDB-lite"/>
    </source>
</evidence>
<organism evidence="3 4">
    <name type="scientific">Edhazardia aedis (strain USNM 41457)</name>
    <name type="common">Microsporidian parasite</name>
    <dbReference type="NCBI Taxonomy" id="1003232"/>
    <lineage>
        <taxon>Eukaryota</taxon>
        <taxon>Fungi</taxon>
        <taxon>Fungi incertae sedis</taxon>
        <taxon>Microsporidia</taxon>
        <taxon>Edhazardia</taxon>
    </lineage>
</organism>
<proteinExistence type="predicted"/>
<feature type="compositionally biased region" description="Polar residues" evidence="1">
    <location>
        <begin position="161"/>
        <end position="177"/>
    </location>
</feature>
<dbReference type="InterPro" id="IPR007699">
    <property type="entry name" value="SGS_dom"/>
</dbReference>
<dbReference type="InterPro" id="IPR008978">
    <property type="entry name" value="HSP20-like_chaperone"/>
</dbReference>
<evidence type="ECO:0000313" key="4">
    <source>
        <dbReference type="Proteomes" id="UP000003163"/>
    </source>
</evidence>
<reference evidence="3 4" key="1">
    <citation type="submission" date="2011-08" db="EMBL/GenBank/DDBJ databases">
        <authorList>
            <person name="Liu Z.J."/>
            <person name="Shi F.L."/>
            <person name="Lu J.Q."/>
            <person name="Li M."/>
            <person name="Wang Z.L."/>
        </authorList>
    </citation>
    <scope>NUCLEOTIDE SEQUENCE [LARGE SCALE GENOMIC DNA]</scope>
    <source>
        <strain evidence="3 4">USNM 41457</strain>
    </source>
</reference>
<comment type="caution">
    <text evidence="3">The sequence shown here is derived from an EMBL/GenBank/DDBJ whole genome shotgun (WGS) entry which is preliminary data.</text>
</comment>
<dbReference type="PROSITE" id="PS51048">
    <property type="entry name" value="SGS"/>
    <property type="match status" value="1"/>
</dbReference>
<dbReference type="SUPFAM" id="SSF49764">
    <property type="entry name" value="HSP20-like chaperones"/>
    <property type="match status" value="1"/>
</dbReference>
<sequence>MLYNWSETPNEIKIQIYTPHITKKSIKLRESQKLYNKNNLICVLLKPAKIVSIIKSEFKITINLQKNKKEMWNFLEKKDVEKKENFILDSDANSDESGNYKDWSVEKMLEDIYKKSTSDQKKAMQKSYLDSNFTVINNKWDEVKDKPIQSSHGESDKNKNIDSFSNKNDYFSSSHNY</sequence>